<evidence type="ECO:0000259" key="1">
    <source>
        <dbReference type="Pfam" id="PF00534"/>
    </source>
</evidence>
<gene>
    <name evidence="3" type="ORF">GCM10022250_01710</name>
</gene>
<dbReference type="Pfam" id="PF00534">
    <property type="entry name" value="Glycos_transf_1"/>
    <property type="match status" value="1"/>
</dbReference>
<dbReference type="EMBL" id="BAABAO010000001">
    <property type="protein sequence ID" value="GAA4120742.1"/>
    <property type="molecule type" value="Genomic_DNA"/>
</dbReference>
<protein>
    <submittedName>
        <fullName evidence="3">Glycosyltransferase</fullName>
    </submittedName>
</protein>
<feature type="domain" description="Glycosyltransferase subfamily 4-like N-terminal" evidence="2">
    <location>
        <begin position="13"/>
        <end position="162"/>
    </location>
</feature>
<dbReference type="InterPro" id="IPR001296">
    <property type="entry name" value="Glyco_trans_1"/>
</dbReference>
<accession>A0ABP7XKQ2</accession>
<comment type="caution">
    <text evidence="3">The sequence shown here is derived from an EMBL/GenBank/DDBJ whole genome shotgun (WGS) entry which is preliminary data.</text>
</comment>
<dbReference type="Gene3D" id="3.40.50.2000">
    <property type="entry name" value="Glycogen Phosphorylase B"/>
    <property type="match status" value="2"/>
</dbReference>
<reference evidence="4" key="1">
    <citation type="journal article" date="2019" name="Int. J. Syst. Evol. Microbiol.">
        <title>The Global Catalogue of Microorganisms (GCM) 10K type strain sequencing project: providing services to taxonomists for standard genome sequencing and annotation.</title>
        <authorList>
            <consortium name="The Broad Institute Genomics Platform"/>
            <consortium name="The Broad Institute Genome Sequencing Center for Infectious Disease"/>
            <person name="Wu L."/>
            <person name="Ma J."/>
        </authorList>
    </citation>
    <scope>NUCLEOTIDE SEQUENCE [LARGE SCALE GENOMIC DNA]</scope>
    <source>
        <strain evidence="4">JCM 17386</strain>
    </source>
</reference>
<evidence type="ECO:0000259" key="2">
    <source>
        <dbReference type="Pfam" id="PF13439"/>
    </source>
</evidence>
<feature type="domain" description="Glycosyl transferase family 1" evidence="1">
    <location>
        <begin position="177"/>
        <end position="330"/>
    </location>
</feature>
<name>A0ABP7XKQ2_9FLAO</name>
<sequence length="362" mass="41222">MRIVQIIDSLEAGGAERMAVNYANSLSDKIEFSGLIVTRKEGLLYNYVTKNVSYLFLEKKSSFDLKAIFKLRNYLKSNKVSIIHAHSSSFFIAVLVKILIPKIKIVWHDHYGISQNLEIRKNAVLKWSSYFFSGIISVNLSLRKWAQNYLKCPQVVYLPNFIQQSDASIKSLELKGVDGKRIICVANLRPQKNHELLIDGAFQIHKKFPDWTFHLVGKDFNDSYSEKLTRKVEDLKLSKTVFFYGALGNTQNLLQYCQIGVLTSLSEGLPLALLEYGLSGLPVVATNVGEISKIIYSVNEGFLIESNNVNQLVSSLKKLIEEEHTRKEIGSCLKSFVERHFSEKSILHDYLLWLKSLTTFAK</sequence>
<dbReference type="InterPro" id="IPR028098">
    <property type="entry name" value="Glyco_trans_4-like_N"/>
</dbReference>
<dbReference type="PANTHER" id="PTHR12526">
    <property type="entry name" value="GLYCOSYLTRANSFERASE"/>
    <property type="match status" value="1"/>
</dbReference>
<dbReference type="Pfam" id="PF13439">
    <property type="entry name" value="Glyco_transf_4"/>
    <property type="match status" value="1"/>
</dbReference>
<dbReference type="Proteomes" id="UP001501333">
    <property type="component" value="Unassembled WGS sequence"/>
</dbReference>
<proteinExistence type="predicted"/>
<dbReference type="SUPFAM" id="SSF53756">
    <property type="entry name" value="UDP-Glycosyltransferase/glycogen phosphorylase"/>
    <property type="match status" value="1"/>
</dbReference>
<evidence type="ECO:0000313" key="3">
    <source>
        <dbReference type="EMBL" id="GAA4120742.1"/>
    </source>
</evidence>
<dbReference type="CDD" id="cd03811">
    <property type="entry name" value="GT4_GT28_WabH-like"/>
    <property type="match status" value="1"/>
</dbReference>
<keyword evidence="4" id="KW-1185">Reference proteome</keyword>
<evidence type="ECO:0000313" key="4">
    <source>
        <dbReference type="Proteomes" id="UP001501333"/>
    </source>
</evidence>
<dbReference type="RefSeq" id="WP_229354882.1">
    <property type="nucleotide sequence ID" value="NZ_BAABAO010000001.1"/>
</dbReference>
<organism evidence="3 4">
    <name type="scientific">Flavobacterium chungbukense</name>
    <dbReference type="NCBI Taxonomy" id="877464"/>
    <lineage>
        <taxon>Bacteria</taxon>
        <taxon>Pseudomonadati</taxon>
        <taxon>Bacteroidota</taxon>
        <taxon>Flavobacteriia</taxon>
        <taxon>Flavobacteriales</taxon>
        <taxon>Flavobacteriaceae</taxon>
        <taxon>Flavobacterium</taxon>
    </lineage>
</organism>
<dbReference type="PANTHER" id="PTHR12526:SF630">
    <property type="entry name" value="GLYCOSYLTRANSFERASE"/>
    <property type="match status" value="1"/>
</dbReference>